<dbReference type="STRING" id="22663.A0A218WUD4"/>
<dbReference type="GeneID" id="116211233"/>
<evidence type="ECO:0000256" key="5">
    <source>
        <dbReference type="SAM" id="SignalP"/>
    </source>
</evidence>
<dbReference type="Proteomes" id="UP000197138">
    <property type="component" value="Unassembled WGS sequence"/>
</dbReference>
<protein>
    <recommendedName>
        <fullName evidence="6">Glycoside hydrolase family 5 domain-containing protein</fullName>
    </recommendedName>
</protein>
<dbReference type="PANTHER" id="PTHR31263">
    <property type="entry name" value="CELLULASE FAMILY PROTEIN (AFU_ORTHOLOGUE AFUA_5G14560)"/>
    <property type="match status" value="1"/>
</dbReference>
<reference evidence="7" key="2">
    <citation type="submission" date="2017-06" db="EMBL/GenBank/DDBJ databases">
        <title>The pomegranate genome and the genomics of punicalagin biosynthesis.</title>
        <authorList>
            <person name="Xu C."/>
        </authorList>
    </citation>
    <scope>NUCLEOTIDE SEQUENCE [LARGE SCALE GENOMIC DNA]</scope>
    <source>
        <tissue evidence="7">Fresh leaf</tissue>
    </source>
</reference>
<reference evidence="9" key="1">
    <citation type="journal article" date="2017" name="Plant J.">
        <title>The pomegranate (Punica granatum L.) genome and the genomics of punicalagin biosynthesis.</title>
        <authorList>
            <person name="Qin G."/>
            <person name="Xu C."/>
            <person name="Ming R."/>
            <person name="Tang H."/>
            <person name="Guyot R."/>
            <person name="Kramer E.M."/>
            <person name="Hu Y."/>
            <person name="Yi X."/>
            <person name="Qi Y."/>
            <person name="Xu X."/>
            <person name="Gao Z."/>
            <person name="Pan H."/>
            <person name="Jian J."/>
            <person name="Tian Y."/>
            <person name="Yue Z."/>
            <person name="Xu Y."/>
        </authorList>
    </citation>
    <scope>NUCLEOTIDE SEQUENCE [LARGE SCALE GENOMIC DNA]</scope>
    <source>
        <strain evidence="9">cv. Dabenzi</strain>
    </source>
</reference>
<dbReference type="Pfam" id="PF00150">
    <property type="entry name" value="Cellulase"/>
    <property type="match status" value="1"/>
</dbReference>
<dbReference type="SUPFAM" id="SSF51445">
    <property type="entry name" value="(Trans)glycosidases"/>
    <property type="match status" value="1"/>
</dbReference>
<dbReference type="Gene3D" id="3.20.20.80">
    <property type="entry name" value="Glycosidases"/>
    <property type="match status" value="1"/>
</dbReference>
<dbReference type="OrthoDB" id="442731at2759"/>
<accession>A0A218WUD4</accession>
<organism evidence="7 9">
    <name type="scientific">Punica granatum</name>
    <name type="common">Pomegranate</name>
    <dbReference type="NCBI Taxonomy" id="22663"/>
    <lineage>
        <taxon>Eukaryota</taxon>
        <taxon>Viridiplantae</taxon>
        <taxon>Streptophyta</taxon>
        <taxon>Embryophyta</taxon>
        <taxon>Tracheophyta</taxon>
        <taxon>Spermatophyta</taxon>
        <taxon>Magnoliopsida</taxon>
        <taxon>eudicotyledons</taxon>
        <taxon>Gunneridae</taxon>
        <taxon>Pentapetalae</taxon>
        <taxon>rosids</taxon>
        <taxon>malvids</taxon>
        <taxon>Myrtales</taxon>
        <taxon>Lythraceae</taxon>
        <taxon>Punica</taxon>
    </lineage>
</organism>
<dbReference type="SUPFAM" id="SSF50370">
    <property type="entry name" value="Ricin B-like lectins"/>
    <property type="match status" value="1"/>
</dbReference>
<evidence type="ECO:0000313" key="10">
    <source>
        <dbReference type="Proteomes" id="UP000233551"/>
    </source>
</evidence>
<feature type="signal peptide" evidence="5">
    <location>
        <begin position="1"/>
        <end position="29"/>
    </location>
</feature>
<dbReference type="PROSITE" id="PS51257">
    <property type="entry name" value="PROKAR_LIPOPROTEIN"/>
    <property type="match status" value="1"/>
</dbReference>
<sequence length="538" mass="59619">MALILTKELHSPLTLLLLVSYSCIGLVQVGPIAVQAQGPLFTDSRWIVDGAGRRVKLACVNWPSHLQPMLAEGLSKQPADVIMKKIKSMGFNCVRFTWPLELVTNGSLASRTVNQSFQGLGLSQALAGIAANNSWAPDLTLIDAFKAMLARFQRNNVMIVLDNHLTVPGWCCQWSDGNGFFGDKFFDPNLWVNGLIKMARLATSFPNVIGMSLRNELRGPRSNVDDWYKYMQQGAEAVHTTNPNVLVILSGLNYDTDLSFLQNRSIHVSFARKLVFEVHWYSFSDGRRWTAGNLNDLCGNISSRVMARAGFLARKNLSPLFLSEFGVDGRGTNAGDNRYLPCILAMAATEDWDFAIWALQGSYYLREGVMDMEEFYGLLDDNWSNVRNLTLLTRLSSLQIPYRGLPLKRMHMILFHPQTGLCVTNGPPTRSLRLSSCRAAQAWMYGPQRFLQAEGTKSFLQAVGPQKPPRLAPSSTSQWDMVSNSGLHLSAKAMDGSTVCLDVDGKGLLITNACKCLQGDKSCDPTSQWFGLVQSNTV</sequence>
<dbReference type="InterPro" id="IPR001547">
    <property type="entry name" value="Glyco_hydro_5"/>
</dbReference>
<proteinExistence type="inferred from homology"/>
<evidence type="ECO:0000313" key="8">
    <source>
        <dbReference type="EMBL" id="PKI77102.1"/>
    </source>
</evidence>
<gene>
    <name evidence="7" type="ORF">CDL15_Pgr009785</name>
    <name evidence="8" type="ORF">CRG98_002605</name>
</gene>
<dbReference type="EMBL" id="PGOL01000105">
    <property type="protein sequence ID" value="PKI77102.1"/>
    <property type="molecule type" value="Genomic_DNA"/>
</dbReference>
<keyword evidence="10" id="KW-1185">Reference proteome</keyword>
<comment type="caution">
    <text evidence="7">The sequence shown here is derived from an EMBL/GenBank/DDBJ whole genome shotgun (WGS) entry which is preliminary data.</text>
</comment>
<name>A0A218WUD4_PUNGR</name>
<reference evidence="8 10" key="3">
    <citation type="submission" date="2017-11" db="EMBL/GenBank/DDBJ databases">
        <title>De-novo sequencing of pomegranate (Punica granatum L.) genome.</title>
        <authorList>
            <person name="Akparov Z."/>
            <person name="Amiraslanov A."/>
            <person name="Hajiyeva S."/>
            <person name="Abbasov M."/>
            <person name="Kaur K."/>
            <person name="Hamwieh A."/>
            <person name="Solovyev V."/>
            <person name="Salamov A."/>
            <person name="Braich B."/>
            <person name="Kosarev P."/>
            <person name="Mahmoud A."/>
            <person name="Hajiyev E."/>
            <person name="Babayeva S."/>
            <person name="Izzatullayeva V."/>
            <person name="Mammadov A."/>
            <person name="Mammadov A."/>
            <person name="Sharifova S."/>
            <person name="Ojaghi J."/>
            <person name="Eynullazada K."/>
            <person name="Bayramov B."/>
            <person name="Abdulazimova A."/>
            <person name="Shahmuradov I."/>
        </authorList>
    </citation>
    <scope>NUCLEOTIDE SEQUENCE [LARGE SCALE GENOMIC DNA]</scope>
    <source>
        <strain evidence="8">AG2017</strain>
        <strain evidence="10">cv. AG2017</strain>
        <tissue evidence="8">Leaf</tissue>
    </source>
</reference>
<evidence type="ECO:0000313" key="9">
    <source>
        <dbReference type="Proteomes" id="UP000197138"/>
    </source>
</evidence>
<dbReference type="EMBL" id="MTKT01003224">
    <property type="protein sequence ID" value="OWM76139.1"/>
    <property type="molecule type" value="Genomic_DNA"/>
</dbReference>
<evidence type="ECO:0000259" key="6">
    <source>
        <dbReference type="Pfam" id="PF00150"/>
    </source>
</evidence>
<keyword evidence="5" id="KW-0732">Signal</keyword>
<evidence type="ECO:0000256" key="1">
    <source>
        <dbReference type="ARBA" id="ARBA00005641"/>
    </source>
</evidence>
<evidence type="ECO:0000256" key="3">
    <source>
        <dbReference type="ARBA" id="ARBA00023295"/>
    </source>
</evidence>
<dbReference type="InterPro" id="IPR017853">
    <property type="entry name" value="GH"/>
</dbReference>
<dbReference type="GO" id="GO:0004553">
    <property type="term" value="F:hydrolase activity, hydrolyzing O-glycosyl compounds"/>
    <property type="evidence" value="ECO:0007669"/>
    <property type="project" value="InterPro"/>
</dbReference>
<evidence type="ECO:0000313" key="7">
    <source>
        <dbReference type="EMBL" id="OWM76139.1"/>
    </source>
</evidence>
<dbReference type="AlphaFoldDB" id="A0A218WUD4"/>
<evidence type="ECO:0000256" key="2">
    <source>
        <dbReference type="ARBA" id="ARBA00022801"/>
    </source>
</evidence>
<dbReference type="InterPro" id="IPR035992">
    <property type="entry name" value="Ricin_B-like_lectins"/>
</dbReference>
<feature type="chain" id="PRO_5014071786" description="Glycoside hydrolase family 5 domain-containing protein" evidence="5">
    <location>
        <begin position="30"/>
        <end position="538"/>
    </location>
</feature>
<feature type="domain" description="Glycoside hydrolase family 5" evidence="6">
    <location>
        <begin position="78"/>
        <end position="359"/>
    </location>
</feature>
<dbReference type="GO" id="GO:0000272">
    <property type="term" value="P:polysaccharide catabolic process"/>
    <property type="evidence" value="ECO:0007669"/>
    <property type="project" value="InterPro"/>
</dbReference>
<comment type="similarity">
    <text evidence="1 4">Belongs to the glycosyl hydrolase 5 (cellulase A) family.</text>
</comment>
<evidence type="ECO:0000256" key="4">
    <source>
        <dbReference type="RuleBase" id="RU361153"/>
    </source>
</evidence>
<keyword evidence="3 4" id="KW-0326">Glycosidase</keyword>
<keyword evidence="2 4" id="KW-0378">Hydrolase</keyword>
<dbReference type="PANTHER" id="PTHR31263:SF44">
    <property type="entry name" value="OS04G0481200 PROTEIN"/>
    <property type="match status" value="1"/>
</dbReference>
<dbReference type="Proteomes" id="UP000233551">
    <property type="component" value="Unassembled WGS sequence"/>
</dbReference>